<keyword evidence="1" id="KW-1133">Transmembrane helix</keyword>
<feature type="transmembrane region" description="Helical" evidence="1">
    <location>
        <begin position="12"/>
        <end position="30"/>
    </location>
</feature>
<feature type="transmembrane region" description="Helical" evidence="1">
    <location>
        <begin position="36"/>
        <end position="56"/>
    </location>
</feature>
<evidence type="ECO:0000256" key="1">
    <source>
        <dbReference type="SAM" id="Phobius"/>
    </source>
</evidence>
<dbReference type="AlphaFoldDB" id="F0QX15"/>
<sequence>MLMRIGIRMRGLIIKVAIFIPLAIAAVVGIRFIQPIFAPIIILTLLILVIIINRIINRKLLSIWGSQLLSMDNYVIYEEGIYVKPVDIFYPWSELITVRNEQSFVTFVFNDGTEISLLRSIIEGLGNCPCLMNIR</sequence>
<dbReference type="HOGENOM" id="CLU_1881188_0_0_2"/>
<keyword evidence="1" id="KW-0472">Membrane</keyword>
<proteinExistence type="predicted"/>
<dbReference type="KEGG" id="vmo:VMUT_2107"/>
<keyword evidence="1" id="KW-0812">Transmembrane</keyword>
<keyword evidence="3" id="KW-1185">Reference proteome</keyword>
<dbReference type="eggNOG" id="arCOG13849">
    <property type="taxonomic scope" value="Archaea"/>
</dbReference>
<gene>
    <name evidence="2" type="ordered locus">VMUT_2107</name>
</gene>
<dbReference type="STRING" id="985053.VMUT_2107"/>
<accession>F0QX15</accession>
<organism evidence="2 3">
    <name type="scientific">Vulcanisaeta moutnovskia (strain 768-28)</name>
    <dbReference type="NCBI Taxonomy" id="985053"/>
    <lineage>
        <taxon>Archaea</taxon>
        <taxon>Thermoproteota</taxon>
        <taxon>Thermoprotei</taxon>
        <taxon>Thermoproteales</taxon>
        <taxon>Thermoproteaceae</taxon>
        <taxon>Vulcanisaeta</taxon>
    </lineage>
</organism>
<protein>
    <submittedName>
        <fullName evidence="2">Uncharacterized protein</fullName>
    </submittedName>
</protein>
<evidence type="ECO:0000313" key="2">
    <source>
        <dbReference type="EMBL" id="ADY02304.1"/>
    </source>
</evidence>
<evidence type="ECO:0000313" key="3">
    <source>
        <dbReference type="Proteomes" id="UP000007485"/>
    </source>
</evidence>
<dbReference type="EMBL" id="CP002529">
    <property type="protein sequence ID" value="ADY02304.1"/>
    <property type="molecule type" value="Genomic_DNA"/>
</dbReference>
<dbReference type="Proteomes" id="UP000007485">
    <property type="component" value="Chromosome"/>
</dbReference>
<name>F0QX15_VULM7</name>
<reference evidence="2 3" key="1">
    <citation type="journal article" date="2011" name="J. Bacteriol.">
        <title>Complete genome sequence of 'Vulcanisaeta moutnovskia' strain 768-28, a novel member of the hyperthermophilic crenarchaeal genus vulcanisaeta.</title>
        <authorList>
            <person name="Gumerov V.M."/>
            <person name="Mardanov A.V."/>
            <person name="Beletsky A.V."/>
            <person name="Prokofeva M.I."/>
            <person name="Bonch-Osmolovskaya E.A."/>
            <person name="Ravin N.V."/>
            <person name="Skryabin K.G."/>
        </authorList>
    </citation>
    <scope>NUCLEOTIDE SEQUENCE [LARGE SCALE GENOMIC DNA]</scope>
    <source>
        <strain evidence="2 3">768-28</strain>
    </source>
</reference>